<dbReference type="Proteomes" id="UP000499080">
    <property type="component" value="Unassembled WGS sequence"/>
</dbReference>
<comment type="caution">
    <text evidence="1">The sequence shown here is derived from an EMBL/GenBank/DDBJ whole genome shotgun (WGS) entry which is preliminary data.</text>
</comment>
<reference evidence="1 2" key="1">
    <citation type="journal article" date="2019" name="Sci. Rep.">
        <title>Orb-weaving spider Araneus ventricosus genome elucidates the spidroin gene catalogue.</title>
        <authorList>
            <person name="Kono N."/>
            <person name="Nakamura H."/>
            <person name="Ohtoshi R."/>
            <person name="Moran D.A.P."/>
            <person name="Shinohara A."/>
            <person name="Yoshida Y."/>
            <person name="Fujiwara M."/>
            <person name="Mori M."/>
            <person name="Tomita M."/>
            <person name="Arakawa K."/>
        </authorList>
    </citation>
    <scope>NUCLEOTIDE SEQUENCE [LARGE SCALE GENOMIC DNA]</scope>
</reference>
<evidence type="ECO:0000313" key="2">
    <source>
        <dbReference type="Proteomes" id="UP000499080"/>
    </source>
</evidence>
<protein>
    <submittedName>
        <fullName evidence="1">Uncharacterized protein</fullName>
    </submittedName>
</protein>
<keyword evidence="2" id="KW-1185">Reference proteome</keyword>
<accession>A0A4Y2X1D6</accession>
<proteinExistence type="predicted"/>
<sequence length="87" mass="9996">MDEHSEQAPAPQVPSRNPNYLRYLEWKEQSLSFAPERRIGLHASHPTVHSLQEIRNSLFVGWEQFPPKASRGPAILRSQDASLNHRV</sequence>
<gene>
    <name evidence="1" type="ORF">AVEN_257753_1</name>
</gene>
<dbReference type="AlphaFoldDB" id="A0A4Y2X1D6"/>
<name>A0A4Y2X1D6_ARAVE</name>
<organism evidence="1 2">
    <name type="scientific">Araneus ventricosus</name>
    <name type="common">Orbweaver spider</name>
    <name type="synonym">Epeira ventricosa</name>
    <dbReference type="NCBI Taxonomy" id="182803"/>
    <lineage>
        <taxon>Eukaryota</taxon>
        <taxon>Metazoa</taxon>
        <taxon>Ecdysozoa</taxon>
        <taxon>Arthropoda</taxon>
        <taxon>Chelicerata</taxon>
        <taxon>Arachnida</taxon>
        <taxon>Araneae</taxon>
        <taxon>Araneomorphae</taxon>
        <taxon>Entelegynae</taxon>
        <taxon>Araneoidea</taxon>
        <taxon>Araneidae</taxon>
        <taxon>Araneus</taxon>
    </lineage>
</organism>
<dbReference type="EMBL" id="BGPR01069911">
    <property type="protein sequence ID" value="GBO43475.1"/>
    <property type="molecule type" value="Genomic_DNA"/>
</dbReference>
<evidence type="ECO:0000313" key="1">
    <source>
        <dbReference type="EMBL" id="GBO43475.1"/>
    </source>
</evidence>